<dbReference type="Proteomes" id="UP001156836">
    <property type="component" value="Unassembled WGS sequence"/>
</dbReference>
<keyword evidence="4" id="KW-1185">Reference proteome</keyword>
<comment type="similarity">
    <text evidence="1">Belongs to the barstar family.</text>
</comment>
<evidence type="ECO:0000259" key="2">
    <source>
        <dbReference type="Pfam" id="PF01337"/>
    </source>
</evidence>
<dbReference type="InterPro" id="IPR035905">
    <property type="entry name" value="Barstar-like_sf"/>
</dbReference>
<dbReference type="InterPro" id="IPR000468">
    <property type="entry name" value="Barstar"/>
</dbReference>
<dbReference type="Gene3D" id="3.30.370.10">
    <property type="entry name" value="Barstar-like"/>
    <property type="match status" value="1"/>
</dbReference>
<sequence length="92" mass="10311">MTEPKQAVLQQIRTLDDVYDQLSHQLDLPGHFGRNLDALYDVLRASVEGPLVITWRGCLQSLPLLGQEQFDALLGVLNEVAGERDDIQIRLA</sequence>
<proteinExistence type="inferred from homology"/>
<name>A0ABQ6BSW8_9NEIS</name>
<evidence type="ECO:0000313" key="4">
    <source>
        <dbReference type="Proteomes" id="UP001156836"/>
    </source>
</evidence>
<organism evidence="3 4">
    <name type="scientific">Chitiniphilus shinanonensis</name>
    <dbReference type="NCBI Taxonomy" id="553088"/>
    <lineage>
        <taxon>Bacteria</taxon>
        <taxon>Pseudomonadati</taxon>
        <taxon>Pseudomonadota</taxon>
        <taxon>Betaproteobacteria</taxon>
        <taxon>Neisseriales</taxon>
        <taxon>Chitinibacteraceae</taxon>
        <taxon>Chitiniphilus</taxon>
    </lineage>
</organism>
<accession>A0ABQ6BSW8</accession>
<comment type="caution">
    <text evidence="3">The sequence shown here is derived from an EMBL/GenBank/DDBJ whole genome shotgun (WGS) entry which is preliminary data.</text>
</comment>
<protein>
    <recommendedName>
        <fullName evidence="2">Barstar (barnase inhibitor) domain-containing protein</fullName>
    </recommendedName>
</protein>
<gene>
    <name evidence="3" type="ORF">GCM10007860_04500</name>
</gene>
<dbReference type="RefSeq" id="WP_026262919.1">
    <property type="nucleotide sequence ID" value="NZ_BAABUF010000008.1"/>
</dbReference>
<evidence type="ECO:0000313" key="3">
    <source>
        <dbReference type="EMBL" id="GLS03307.1"/>
    </source>
</evidence>
<dbReference type="Pfam" id="PF01337">
    <property type="entry name" value="Barstar"/>
    <property type="match status" value="1"/>
</dbReference>
<evidence type="ECO:0000256" key="1">
    <source>
        <dbReference type="ARBA" id="ARBA00006845"/>
    </source>
</evidence>
<dbReference type="SUPFAM" id="SSF52038">
    <property type="entry name" value="Barstar-related"/>
    <property type="match status" value="1"/>
</dbReference>
<feature type="domain" description="Barstar (barnase inhibitor)" evidence="2">
    <location>
        <begin position="9"/>
        <end position="87"/>
    </location>
</feature>
<dbReference type="EMBL" id="BSOZ01000003">
    <property type="protein sequence ID" value="GLS03307.1"/>
    <property type="molecule type" value="Genomic_DNA"/>
</dbReference>
<reference evidence="4" key="1">
    <citation type="journal article" date="2019" name="Int. J. Syst. Evol. Microbiol.">
        <title>The Global Catalogue of Microorganisms (GCM) 10K type strain sequencing project: providing services to taxonomists for standard genome sequencing and annotation.</title>
        <authorList>
            <consortium name="The Broad Institute Genomics Platform"/>
            <consortium name="The Broad Institute Genome Sequencing Center for Infectious Disease"/>
            <person name="Wu L."/>
            <person name="Ma J."/>
        </authorList>
    </citation>
    <scope>NUCLEOTIDE SEQUENCE [LARGE SCALE GENOMIC DNA]</scope>
    <source>
        <strain evidence="4">NBRC 104970</strain>
    </source>
</reference>